<gene>
    <name evidence="2" type="ORF">Pmani_031013</name>
</gene>
<reference evidence="2" key="1">
    <citation type="submission" date="2023-11" db="EMBL/GenBank/DDBJ databases">
        <title>Genome assemblies of two species of porcelain crab, Petrolisthes cinctipes and Petrolisthes manimaculis (Anomura: Porcellanidae).</title>
        <authorList>
            <person name="Angst P."/>
        </authorList>
    </citation>
    <scope>NUCLEOTIDE SEQUENCE</scope>
    <source>
        <strain evidence="2">PB745_02</strain>
        <tissue evidence="2">Gill</tissue>
    </source>
</reference>
<dbReference type="EMBL" id="JAWZYT010003840">
    <property type="protein sequence ID" value="KAK4296494.1"/>
    <property type="molecule type" value="Genomic_DNA"/>
</dbReference>
<dbReference type="Proteomes" id="UP001292094">
    <property type="component" value="Unassembled WGS sequence"/>
</dbReference>
<evidence type="ECO:0000313" key="3">
    <source>
        <dbReference type="Proteomes" id="UP001292094"/>
    </source>
</evidence>
<accession>A0AAE1TVA9</accession>
<feature type="region of interest" description="Disordered" evidence="1">
    <location>
        <begin position="190"/>
        <end position="249"/>
    </location>
</feature>
<proteinExistence type="predicted"/>
<dbReference type="AlphaFoldDB" id="A0AAE1TVA9"/>
<protein>
    <recommendedName>
        <fullName evidence="4">DNA-directed RNA polymerase I subunit RPA34</fullName>
    </recommendedName>
</protein>
<sequence length="384" mass="43194">MKRKRVSSDSEEEETQQNEVQNAVNSLHNEVLGKVVEDVSKYQVMKDPGALPLYQLSDPSTEVYLVTIPNDLLNPMKLVNTEMVFGGGKERELVLGKERYRVASYAASNISKPPSLFLPDMNGVLHKVADGKIRGHLALRGGPHEGPKEDKKGLERVDLDSLRSNTKHLPPEDLKPRNFFSYFMPGKSLRAGHGKARNKKKKRMEEDEDEVEGSPSEKKKVTQRGVLSKAGDVSREGRGGKKGKGMITEPEIREDLIGLSEGWKKDKKLRRELKMEKEGRVEVLKDTVELTEGKKKENKKSMKRKSFGGEVSVMKGVKIDKESEEEEESIGLSQDLFAESPKKGKKSKKHSAHNDNSNVATQDMFTKSPTKKKHKVKKEIEYDS</sequence>
<feature type="region of interest" description="Disordered" evidence="1">
    <location>
        <begin position="318"/>
        <end position="384"/>
    </location>
</feature>
<comment type="caution">
    <text evidence="2">The sequence shown here is derived from an EMBL/GenBank/DDBJ whole genome shotgun (WGS) entry which is preliminary data.</text>
</comment>
<feature type="compositionally biased region" description="Polar residues" evidence="1">
    <location>
        <begin position="354"/>
        <end position="365"/>
    </location>
</feature>
<feature type="compositionally biased region" description="Basic and acidic residues" evidence="1">
    <location>
        <begin position="142"/>
        <end position="161"/>
    </location>
</feature>
<name>A0AAE1TVA9_9EUCA</name>
<feature type="compositionally biased region" description="Basic residues" evidence="1">
    <location>
        <begin position="190"/>
        <end position="202"/>
    </location>
</feature>
<evidence type="ECO:0008006" key="4">
    <source>
        <dbReference type="Google" id="ProtNLM"/>
    </source>
</evidence>
<feature type="region of interest" description="Disordered" evidence="1">
    <location>
        <begin position="1"/>
        <end position="24"/>
    </location>
</feature>
<feature type="region of interest" description="Disordered" evidence="1">
    <location>
        <begin position="137"/>
        <end position="176"/>
    </location>
</feature>
<organism evidence="2 3">
    <name type="scientific">Petrolisthes manimaculis</name>
    <dbReference type="NCBI Taxonomy" id="1843537"/>
    <lineage>
        <taxon>Eukaryota</taxon>
        <taxon>Metazoa</taxon>
        <taxon>Ecdysozoa</taxon>
        <taxon>Arthropoda</taxon>
        <taxon>Crustacea</taxon>
        <taxon>Multicrustacea</taxon>
        <taxon>Malacostraca</taxon>
        <taxon>Eumalacostraca</taxon>
        <taxon>Eucarida</taxon>
        <taxon>Decapoda</taxon>
        <taxon>Pleocyemata</taxon>
        <taxon>Anomura</taxon>
        <taxon>Galatheoidea</taxon>
        <taxon>Porcellanidae</taxon>
        <taxon>Petrolisthes</taxon>
    </lineage>
</organism>
<keyword evidence="3" id="KW-1185">Reference proteome</keyword>
<evidence type="ECO:0000256" key="1">
    <source>
        <dbReference type="SAM" id="MobiDB-lite"/>
    </source>
</evidence>
<evidence type="ECO:0000313" key="2">
    <source>
        <dbReference type="EMBL" id="KAK4296494.1"/>
    </source>
</evidence>